<keyword evidence="2" id="KW-1185">Reference proteome</keyword>
<dbReference type="AlphaFoldDB" id="A0A556MZP5"/>
<proteinExistence type="predicted"/>
<dbReference type="EMBL" id="VLPL01000003">
    <property type="protein sequence ID" value="TSJ45397.1"/>
    <property type="molecule type" value="Genomic_DNA"/>
</dbReference>
<evidence type="ECO:0000313" key="1">
    <source>
        <dbReference type="EMBL" id="TSJ45397.1"/>
    </source>
</evidence>
<evidence type="ECO:0000313" key="2">
    <source>
        <dbReference type="Proteomes" id="UP000316008"/>
    </source>
</evidence>
<protein>
    <submittedName>
        <fullName evidence="1">Uncharacterized protein</fullName>
    </submittedName>
</protein>
<name>A0A556MZP5_9FLAO</name>
<dbReference type="OrthoDB" id="840060at2"/>
<comment type="caution">
    <text evidence="1">The sequence shown here is derived from an EMBL/GenBank/DDBJ whole genome shotgun (WGS) entry which is preliminary data.</text>
</comment>
<dbReference type="RefSeq" id="WP_144332354.1">
    <property type="nucleotide sequence ID" value="NZ_VLPL01000003.1"/>
</dbReference>
<dbReference type="Proteomes" id="UP000316008">
    <property type="component" value="Unassembled WGS sequence"/>
</dbReference>
<reference evidence="1 2" key="1">
    <citation type="submission" date="2019-07" db="EMBL/GenBank/DDBJ databases">
        <authorList>
            <person name="Huq M.A."/>
        </authorList>
    </citation>
    <scope>NUCLEOTIDE SEQUENCE [LARGE SCALE GENOMIC DNA]</scope>
    <source>
        <strain evidence="1 2">MAH-3</strain>
    </source>
</reference>
<gene>
    <name evidence="1" type="ORF">FO442_06495</name>
</gene>
<accession>A0A556MZP5</accession>
<organism evidence="1 2">
    <name type="scientific">Fluviicola chungangensis</name>
    <dbReference type="NCBI Taxonomy" id="2597671"/>
    <lineage>
        <taxon>Bacteria</taxon>
        <taxon>Pseudomonadati</taxon>
        <taxon>Bacteroidota</taxon>
        <taxon>Flavobacteriia</taxon>
        <taxon>Flavobacteriales</taxon>
        <taxon>Crocinitomicaceae</taxon>
        <taxon>Fluviicola</taxon>
    </lineage>
</organism>
<sequence length="64" mass="7623">MFELTKKILVRVSFDPLLFQKELSKAIKWMSDSEEIQRLREWCMKEFGAVYPAIINKAFTPQKN</sequence>